<dbReference type="Proteomes" id="UP000799755">
    <property type="component" value="Unassembled WGS sequence"/>
</dbReference>
<evidence type="ECO:0000313" key="2">
    <source>
        <dbReference type="Proteomes" id="UP000799755"/>
    </source>
</evidence>
<organism evidence="1 2">
    <name type="scientific">Lindgomyces ingoldianus</name>
    <dbReference type="NCBI Taxonomy" id="673940"/>
    <lineage>
        <taxon>Eukaryota</taxon>
        <taxon>Fungi</taxon>
        <taxon>Dikarya</taxon>
        <taxon>Ascomycota</taxon>
        <taxon>Pezizomycotina</taxon>
        <taxon>Dothideomycetes</taxon>
        <taxon>Pleosporomycetidae</taxon>
        <taxon>Pleosporales</taxon>
        <taxon>Lindgomycetaceae</taxon>
        <taxon>Lindgomyces</taxon>
    </lineage>
</organism>
<accession>A0ACB6QCB7</accession>
<feature type="non-terminal residue" evidence="1">
    <location>
        <position position="1"/>
    </location>
</feature>
<gene>
    <name evidence="1" type="ORF">BDR25DRAFT_242779</name>
</gene>
<dbReference type="EMBL" id="MU003538">
    <property type="protein sequence ID" value="KAF2464243.1"/>
    <property type="molecule type" value="Genomic_DNA"/>
</dbReference>
<comment type="caution">
    <text evidence="1">The sequence shown here is derived from an EMBL/GenBank/DDBJ whole genome shotgun (WGS) entry which is preliminary data.</text>
</comment>
<protein>
    <submittedName>
        <fullName evidence="1">Uncharacterized protein</fullName>
    </submittedName>
</protein>
<proteinExistence type="predicted"/>
<name>A0ACB6QCB7_9PLEO</name>
<evidence type="ECO:0000313" key="1">
    <source>
        <dbReference type="EMBL" id="KAF2464243.1"/>
    </source>
</evidence>
<sequence length="265" mass="30246">SAINLGQYSDLTVTCGSDTFLVHKAFVCHSSTFFQKACQFPGKEAENDHVQLHDEDPDMARRMITFFYLGDYDPTSCFNITNLTKVPKGCGIATYDTVIHNRYLRHDQPANKSIHDNSGCACISPDPCRNAQQDIVRPKWAPMDAVPWLREFYLTHIAQVTNPLLIHASMYAMADRYGIPKLTAWSKKKFADTIHDHWDSKDFIDAVVHIYDSTPDTDRGLRDEVVKALKKYCGFDVAKVPGFEARLLYFNDLTLTMLKEWPKQD</sequence>
<keyword evidence="2" id="KW-1185">Reference proteome</keyword>
<reference evidence="1" key="1">
    <citation type="journal article" date="2020" name="Stud. Mycol.">
        <title>101 Dothideomycetes genomes: a test case for predicting lifestyles and emergence of pathogens.</title>
        <authorList>
            <person name="Haridas S."/>
            <person name="Albert R."/>
            <person name="Binder M."/>
            <person name="Bloem J."/>
            <person name="Labutti K."/>
            <person name="Salamov A."/>
            <person name="Andreopoulos B."/>
            <person name="Baker S."/>
            <person name="Barry K."/>
            <person name="Bills G."/>
            <person name="Bluhm B."/>
            <person name="Cannon C."/>
            <person name="Castanera R."/>
            <person name="Culley D."/>
            <person name="Daum C."/>
            <person name="Ezra D."/>
            <person name="Gonzalez J."/>
            <person name="Henrissat B."/>
            <person name="Kuo A."/>
            <person name="Liang C."/>
            <person name="Lipzen A."/>
            <person name="Lutzoni F."/>
            <person name="Magnuson J."/>
            <person name="Mondo S."/>
            <person name="Nolan M."/>
            <person name="Ohm R."/>
            <person name="Pangilinan J."/>
            <person name="Park H.-J."/>
            <person name="Ramirez L."/>
            <person name="Alfaro M."/>
            <person name="Sun H."/>
            <person name="Tritt A."/>
            <person name="Yoshinaga Y."/>
            <person name="Zwiers L.-H."/>
            <person name="Turgeon B."/>
            <person name="Goodwin S."/>
            <person name="Spatafora J."/>
            <person name="Crous P."/>
            <person name="Grigoriev I."/>
        </authorList>
    </citation>
    <scope>NUCLEOTIDE SEQUENCE</scope>
    <source>
        <strain evidence="1">ATCC 200398</strain>
    </source>
</reference>